<dbReference type="NCBIfam" id="NF033551">
    <property type="entry name" value="transpos_IS1182"/>
    <property type="match status" value="1"/>
</dbReference>
<dbReference type="PATRIC" id="fig|999420.3.peg.1185"/>
<dbReference type="Pfam" id="PF05598">
    <property type="entry name" value="DUF772"/>
    <property type="match status" value="1"/>
</dbReference>
<evidence type="ECO:0000313" key="3">
    <source>
        <dbReference type="EMBL" id="EKN14485.1"/>
    </source>
</evidence>
<gene>
    <name evidence="3" type="ORF">HMPREF1060_01162</name>
</gene>
<dbReference type="InterPro" id="IPR025668">
    <property type="entry name" value="Tnp_DDE_dom"/>
</dbReference>
<feature type="domain" description="Transposase DDE" evidence="2">
    <location>
        <begin position="387"/>
        <end position="512"/>
    </location>
</feature>
<evidence type="ECO:0000259" key="1">
    <source>
        <dbReference type="Pfam" id="PF05598"/>
    </source>
</evidence>
<dbReference type="PANTHER" id="PTHR33408:SF2">
    <property type="entry name" value="TRANSPOSASE DDE DOMAIN-CONTAINING PROTEIN"/>
    <property type="match status" value="1"/>
</dbReference>
<evidence type="ECO:0000313" key="4">
    <source>
        <dbReference type="Proteomes" id="UP000006271"/>
    </source>
</evidence>
<sequence length="551" mass="64231">MQQTNIIAMTKIVFKELTSNQNVLFPVSLSEKIAPNHPVRVVNSVVDALDISCLLWSYKGGGTSSYHPRMMLKVLFYAYLNNIYSCRKIEKALQENIHFMWLSGNSTPDFRTINDFRGKRLKEHIKSLFSAIVLLLQESGYVSLDVQYIDGTKVESASNRYTFVWRGSVEKNKTKLESKIQAILSEVDKHIEQDKQERTPDTLPDMDSCGLREKVSALNKRLCGMNKAEQKQVKKLQEEYLPSLAKYESQLEKLGDRNSFSKTDEDATFMRMKEDHMKNGQLKPAYNIQIATENQFITNLAIYRRAGDTGTLIPFLKDFRETYHRQSSIVVADAGYGSEQNYEFMENAGIEAFVKYNYFHKEQKRSWKKDAFAIQNLYYNRERDYYVCPMGQHMEYKGQRKSKSDLGYVSVLKRYQAQNCEGCPLKSQCHKSKTNRIIEVNYNLNRYKQKTREKLMSEEGIYHRGRRCIEPEAVFAQIKHNSTWNRFRLRGLEKVKTEFTLVAIAHNIRKLAKKVSSLLFFTYFCRMASRKEIIEKTKDGLKIKMDNERAA</sequence>
<organism evidence="3 4">
    <name type="scientific">Parabacteroides merdae CL03T12C32</name>
    <dbReference type="NCBI Taxonomy" id="999420"/>
    <lineage>
        <taxon>Bacteria</taxon>
        <taxon>Pseudomonadati</taxon>
        <taxon>Bacteroidota</taxon>
        <taxon>Bacteroidia</taxon>
        <taxon>Bacteroidales</taxon>
        <taxon>Tannerellaceae</taxon>
        <taxon>Parabacteroides</taxon>
    </lineage>
</organism>
<accession>K5ZT38</accession>
<reference evidence="3 4" key="1">
    <citation type="submission" date="2012-02" db="EMBL/GenBank/DDBJ databases">
        <title>The Genome Sequence of Parabacteroides merdae CL03T12C32.</title>
        <authorList>
            <consortium name="The Broad Institute Genome Sequencing Platform"/>
            <person name="Earl A."/>
            <person name="Ward D."/>
            <person name="Feldgarden M."/>
            <person name="Gevers D."/>
            <person name="Zitomersky N.L."/>
            <person name="Coyne M.J."/>
            <person name="Comstock L.E."/>
            <person name="Young S.K."/>
            <person name="Zeng Q."/>
            <person name="Gargeya S."/>
            <person name="Fitzgerald M."/>
            <person name="Haas B."/>
            <person name="Abouelleil A."/>
            <person name="Alvarado L."/>
            <person name="Arachchi H.M."/>
            <person name="Berlin A."/>
            <person name="Chapman S.B."/>
            <person name="Gearin G."/>
            <person name="Goldberg J."/>
            <person name="Griggs A."/>
            <person name="Gujja S."/>
            <person name="Hansen M."/>
            <person name="Heiman D."/>
            <person name="Howarth C."/>
            <person name="Larimer J."/>
            <person name="Lui A."/>
            <person name="MacDonald P.J.P."/>
            <person name="McCowen C."/>
            <person name="Montmayeur A."/>
            <person name="Murphy C."/>
            <person name="Neiman D."/>
            <person name="Pearson M."/>
            <person name="Priest M."/>
            <person name="Roberts A."/>
            <person name="Saif S."/>
            <person name="Shea T."/>
            <person name="Sisk P."/>
            <person name="Stolte C."/>
            <person name="Sykes S."/>
            <person name="Wortman J."/>
            <person name="Nusbaum C."/>
            <person name="Birren B."/>
        </authorList>
    </citation>
    <scope>NUCLEOTIDE SEQUENCE [LARGE SCALE GENOMIC DNA]</scope>
    <source>
        <strain evidence="3 4">CL03T12C32</strain>
    </source>
</reference>
<dbReference type="InterPro" id="IPR047629">
    <property type="entry name" value="IS1182_transpos"/>
</dbReference>
<dbReference type="InterPro" id="IPR008490">
    <property type="entry name" value="Transposase_InsH_N"/>
</dbReference>
<feature type="domain" description="Transposase InsH N-terminal" evidence="1">
    <location>
        <begin position="28"/>
        <end position="117"/>
    </location>
</feature>
<comment type="caution">
    <text evidence="3">The sequence shown here is derived from an EMBL/GenBank/DDBJ whole genome shotgun (WGS) entry which is preliminary data.</text>
</comment>
<dbReference type="Proteomes" id="UP000006271">
    <property type="component" value="Unassembled WGS sequence"/>
</dbReference>
<dbReference type="PANTHER" id="PTHR33408">
    <property type="entry name" value="TRANSPOSASE"/>
    <property type="match status" value="1"/>
</dbReference>
<evidence type="ECO:0008006" key="5">
    <source>
        <dbReference type="Google" id="ProtNLM"/>
    </source>
</evidence>
<dbReference type="EMBL" id="AGZQ01000006">
    <property type="protein sequence ID" value="EKN14485.1"/>
    <property type="molecule type" value="Genomic_DNA"/>
</dbReference>
<dbReference type="Pfam" id="PF13751">
    <property type="entry name" value="DDE_Tnp_1_6"/>
    <property type="match status" value="1"/>
</dbReference>
<evidence type="ECO:0000259" key="2">
    <source>
        <dbReference type="Pfam" id="PF13751"/>
    </source>
</evidence>
<proteinExistence type="predicted"/>
<dbReference type="HOGENOM" id="CLU_021293_0_1_10"/>
<dbReference type="AlphaFoldDB" id="K5ZT38"/>
<name>K5ZT38_9BACT</name>
<protein>
    <recommendedName>
        <fullName evidence="5">Transposase DDE domain-containing protein</fullName>
    </recommendedName>
</protein>